<sequence length="406" mass="44347">MTWQLRTTSPRQRLPQLRANLRQLCDRHGIGLEVRARLVLAATMVARAAPPGSPLTLSATVQRDTSPAVLVITVELTAPPAGLPELPLPAEAEQPGKLVWRLPAPVNPASAEFGAPATDEELATEDELRAVLARMDGIEQEHRQLKHEIAETNSGVLAMYVDLEQRDEQLREAHALIFRELKHALRPPPPVVPGVELGVRYDPADPQAPTGGDLYDWFLLPDGTLHITVVDAVGHGVTCTRHALQVTHAVRALALEGRPLEELIERTAHTVLAGEPRLRATVQVARLDPGTGELWLAGGGHPPALVVSEEDCLFLPTPGRGIGFPAPGSDTLVRHRLRRGDLLLLHTDGLTESRKDAEEGEQRLRETARRHAHSPVDVLTEAVVRDMHEVVTHLDDTLLLAARFRA</sequence>
<keyword evidence="1" id="KW-0378">Hydrolase</keyword>
<evidence type="ECO:0000313" key="5">
    <source>
        <dbReference type="EMBL" id="MBP2185029.1"/>
    </source>
</evidence>
<feature type="region of interest" description="Disordered" evidence="3">
    <location>
        <begin position="353"/>
        <end position="372"/>
    </location>
</feature>
<dbReference type="Pfam" id="PF07228">
    <property type="entry name" value="SpoIIE"/>
    <property type="match status" value="1"/>
</dbReference>
<evidence type="ECO:0000313" key="6">
    <source>
        <dbReference type="Proteomes" id="UP000741013"/>
    </source>
</evidence>
<dbReference type="RefSeq" id="WP_308158948.1">
    <property type="nucleotide sequence ID" value="NZ_JAGGMS010000001.1"/>
</dbReference>
<dbReference type="PANTHER" id="PTHR43156:SF2">
    <property type="entry name" value="STAGE II SPORULATION PROTEIN E"/>
    <property type="match status" value="1"/>
</dbReference>
<keyword evidence="6" id="KW-1185">Reference proteome</keyword>
<keyword evidence="2" id="KW-0175">Coiled coil</keyword>
<gene>
    <name evidence="5" type="ORF">JOM49_006555</name>
</gene>
<feature type="domain" description="PPM-type phosphatase" evidence="4">
    <location>
        <begin position="192"/>
        <end position="403"/>
    </location>
</feature>
<proteinExistence type="predicted"/>
<dbReference type="EMBL" id="JAGGMS010000001">
    <property type="protein sequence ID" value="MBP2185029.1"/>
    <property type="molecule type" value="Genomic_DNA"/>
</dbReference>
<protein>
    <submittedName>
        <fullName evidence="5">Serine phosphatase RsbU (Regulator of sigma subunit)</fullName>
    </submittedName>
</protein>
<evidence type="ECO:0000259" key="4">
    <source>
        <dbReference type="SMART" id="SM00331"/>
    </source>
</evidence>
<dbReference type="Gene3D" id="3.60.40.10">
    <property type="entry name" value="PPM-type phosphatase domain"/>
    <property type="match status" value="1"/>
</dbReference>
<comment type="caution">
    <text evidence="5">The sequence shown here is derived from an EMBL/GenBank/DDBJ whole genome shotgun (WGS) entry which is preliminary data.</text>
</comment>
<dbReference type="InterPro" id="IPR036457">
    <property type="entry name" value="PPM-type-like_dom_sf"/>
</dbReference>
<feature type="compositionally biased region" description="Basic and acidic residues" evidence="3">
    <location>
        <begin position="353"/>
        <end position="369"/>
    </location>
</feature>
<name>A0ABS4Q027_9PSEU</name>
<reference evidence="5 6" key="1">
    <citation type="submission" date="2021-03" db="EMBL/GenBank/DDBJ databases">
        <title>Sequencing the genomes of 1000 actinobacteria strains.</title>
        <authorList>
            <person name="Klenk H.-P."/>
        </authorList>
    </citation>
    <scope>NUCLEOTIDE SEQUENCE [LARGE SCALE GENOMIC DNA]</scope>
    <source>
        <strain evidence="5 6">DSM 45510</strain>
    </source>
</reference>
<organism evidence="5 6">
    <name type="scientific">Amycolatopsis magusensis</name>
    <dbReference type="NCBI Taxonomy" id="882444"/>
    <lineage>
        <taxon>Bacteria</taxon>
        <taxon>Bacillati</taxon>
        <taxon>Actinomycetota</taxon>
        <taxon>Actinomycetes</taxon>
        <taxon>Pseudonocardiales</taxon>
        <taxon>Pseudonocardiaceae</taxon>
        <taxon>Amycolatopsis</taxon>
    </lineage>
</organism>
<dbReference type="InterPro" id="IPR052016">
    <property type="entry name" value="Bact_Sigma-Reg"/>
</dbReference>
<dbReference type="Proteomes" id="UP000741013">
    <property type="component" value="Unassembled WGS sequence"/>
</dbReference>
<evidence type="ECO:0000256" key="2">
    <source>
        <dbReference type="SAM" id="Coils"/>
    </source>
</evidence>
<evidence type="ECO:0000256" key="1">
    <source>
        <dbReference type="ARBA" id="ARBA00022801"/>
    </source>
</evidence>
<feature type="coiled-coil region" evidence="2">
    <location>
        <begin position="128"/>
        <end position="155"/>
    </location>
</feature>
<dbReference type="PANTHER" id="PTHR43156">
    <property type="entry name" value="STAGE II SPORULATION PROTEIN E-RELATED"/>
    <property type="match status" value="1"/>
</dbReference>
<dbReference type="SMART" id="SM00331">
    <property type="entry name" value="PP2C_SIG"/>
    <property type="match status" value="1"/>
</dbReference>
<accession>A0ABS4Q027</accession>
<dbReference type="SUPFAM" id="SSF81606">
    <property type="entry name" value="PP2C-like"/>
    <property type="match status" value="1"/>
</dbReference>
<evidence type="ECO:0000256" key="3">
    <source>
        <dbReference type="SAM" id="MobiDB-lite"/>
    </source>
</evidence>
<dbReference type="InterPro" id="IPR001932">
    <property type="entry name" value="PPM-type_phosphatase-like_dom"/>
</dbReference>